<organism evidence="12 13">
    <name type="scientific">Georgenia halotolerans</name>
    <dbReference type="NCBI Taxonomy" id="3028317"/>
    <lineage>
        <taxon>Bacteria</taxon>
        <taxon>Bacillati</taxon>
        <taxon>Actinomycetota</taxon>
        <taxon>Actinomycetes</taxon>
        <taxon>Micrococcales</taxon>
        <taxon>Bogoriellaceae</taxon>
        <taxon>Georgenia</taxon>
    </lineage>
</organism>
<evidence type="ECO:0000256" key="7">
    <source>
        <dbReference type="ARBA" id="ARBA00022840"/>
    </source>
</evidence>
<accession>A0ABT5TX29</accession>
<reference evidence="12" key="1">
    <citation type="submission" date="2023-02" db="EMBL/GenBank/DDBJ databases">
        <title>Georgenia sp.10Sc9-8, isolated from a soil sample collected from the Taklamakan desert.</title>
        <authorList>
            <person name="Liu S."/>
        </authorList>
    </citation>
    <scope>NUCLEOTIDE SEQUENCE</scope>
    <source>
        <strain evidence="12">10Sc9-8</strain>
    </source>
</reference>
<comment type="similarity">
    <text evidence="3">In the N-terminal section; belongs to the DHNA family.</text>
</comment>
<dbReference type="GO" id="GO:0003848">
    <property type="term" value="F:2-amino-4-hydroxy-6-hydroxymethyldihydropteridine diphosphokinase activity"/>
    <property type="evidence" value="ECO:0007669"/>
    <property type="project" value="UniProtKB-EC"/>
</dbReference>
<dbReference type="Gene3D" id="3.30.1130.10">
    <property type="match status" value="1"/>
</dbReference>
<evidence type="ECO:0000256" key="5">
    <source>
        <dbReference type="ARBA" id="ARBA00022741"/>
    </source>
</evidence>
<comment type="pathway">
    <text evidence="9">Cofactor biosynthesis; tetrahydrofolate biosynthesis; 2-amino-4-hydroxy-6-hydroxymethyl-7,8-dihydropteridine diphosphate from 7,8-dihydroneopterin triphosphate: step 3/4.</text>
</comment>
<dbReference type="SUPFAM" id="SSF55083">
    <property type="entry name" value="6-hydroxymethyl-7,8-dihydropterin pyrophosphokinase, HPPK"/>
    <property type="match status" value="1"/>
</dbReference>
<dbReference type="NCBIfam" id="TIGR01498">
    <property type="entry name" value="folK"/>
    <property type="match status" value="1"/>
</dbReference>
<dbReference type="EMBL" id="JARACI010000938">
    <property type="protein sequence ID" value="MDD9206629.1"/>
    <property type="molecule type" value="Genomic_DNA"/>
</dbReference>
<protein>
    <recommendedName>
        <fullName evidence="9">Bifunctional folate synthesis protein</fullName>
    </recommendedName>
    <domain>
        <recommendedName>
            <fullName evidence="9">Dihydroneopterin aldolase</fullName>
            <shortName evidence="9">DHNA</shortName>
            <ecNumber evidence="9">4.1.2.25</ecNumber>
        </recommendedName>
        <alternativeName>
            <fullName evidence="9">7,8-dihydroneopterin aldolase</fullName>
        </alternativeName>
    </domain>
    <domain>
        <recommendedName>
            <fullName evidence="9">2-amino-4-hydroxy-6-hydroxymethyldihydropteridine pyrophosphokinase</fullName>
            <ecNumber evidence="9">2.7.6.3</ecNumber>
        </recommendedName>
        <alternativeName>
            <fullName evidence="9">6-hydroxymethyl-7,8-dihydropterin pyrophosphokinase</fullName>
            <shortName evidence="9">PPPK</shortName>
        </alternativeName>
        <alternativeName>
            <fullName evidence="9">7,8-dihydro-6-hydroxymethylpterin pyrophosphokinase</fullName>
            <shortName evidence="9">HPPK</shortName>
        </alternativeName>
    </domain>
</protein>
<dbReference type="InterPro" id="IPR006157">
    <property type="entry name" value="FolB_dom"/>
</dbReference>
<feature type="region of interest" description="Disordered" evidence="10">
    <location>
        <begin position="150"/>
        <end position="181"/>
    </location>
</feature>
<comment type="catalytic activity">
    <reaction evidence="1">
        <text>6-hydroxymethyl-7,8-dihydropterin + ATP = (7,8-dihydropterin-6-yl)methyl diphosphate + AMP + H(+)</text>
        <dbReference type="Rhea" id="RHEA:11412"/>
        <dbReference type="ChEBI" id="CHEBI:15378"/>
        <dbReference type="ChEBI" id="CHEBI:30616"/>
        <dbReference type="ChEBI" id="CHEBI:44841"/>
        <dbReference type="ChEBI" id="CHEBI:72950"/>
        <dbReference type="ChEBI" id="CHEBI:456215"/>
        <dbReference type="EC" id="2.7.6.3"/>
    </reaction>
</comment>
<evidence type="ECO:0000256" key="1">
    <source>
        <dbReference type="ARBA" id="ARBA00000198"/>
    </source>
</evidence>
<keyword evidence="6" id="KW-0418">Kinase</keyword>
<comment type="caution">
    <text evidence="12">The sequence shown here is derived from an EMBL/GenBank/DDBJ whole genome shotgun (WGS) entry which is preliminary data.</text>
</comment>
<evidence type="ECO:0000256" key="6">
    <source>
        <dbReference type="ARBA" id="ARBA00022777"/>
    </source>
</evidence>
<dbReference type="NCBIfam" id="TIGR00525">
    <property type="entry name" value="folB"/>
    <property type="match status" value="1"/>
</dbReference>
<dbReference type="EC" id="2.7.6.3" evidence="9"/>
<comment type="catalytic activity">
    <reaction evidence="9">
        <text>7,8-dihydroneopterin = 6-hydroxymethyl-7,8-dihydropterin + glycolaldehyde</text>
        <dbReference type="Rhea" id="RHEA:10540"/>
        <dbReference type="ChEBI" id="CHEBI:17001"/>
        <dbReference type="ChEBI" id="CHEBI:17071"/>
        <dbReference type="ChEBI" id="CHEBI:44841"/>
        <dbReference type="EC" id="4.1.2.25"/>
    </reaction>
</comment>
<dbReference type="SMART" id="SM00905">
    <property type="entry name" value="FolB"/>
    <property type="match status" value="1"/>
</dbReference>
<keyword evidence="5" id="KW-0547">Nucleotide-binding</keyword>
<dbReference type="InterPro" id="IPR043133">
    <property type="entry name" value="GTP-CH-I_C/QueF"/>
</dbReference>
<evidence type="ECO:0000256" key="9">
    <source>
        <dbReference type="RuleBase" id="RU362079"/>
    </source>
</evidence>
<keyword evidence="9" id="KW-0456">Lyase</keyword>
<dbReference type="Pfam" id="PF01288">
    <property type="entry name" value="HPPK"/>
    <property type="match status" value="1"/>
</dbReference>
<dbReference type="InterPro" id="IPR006156">
    <property type="entry name" value="Dihydroneopterin_aldolase"/>
</dbReference>
<dbReference type="PANTHER" id="PTHR43071:SF1">
    <property type="entry name" value="2-AMINO-4-HYDROXY-6-HYDROXYMETHYLDIHYDROPTERIDINE PYROPHOSPHOKINASE"/>
    <property type="match status" value="1"/>
</dbReference>
<evidence type="ECO:0000313" key="12">
    <source>
        <dbReference type="EMBL" id="MDD9206629.1"/>
    </source>
</evidence>
<keyword evidence="13" id="KW-1185">Reference proteome</keyword>
<comment type="pathway">
    <text evidence="2">Cofactor biosynthesis; tetrahydrofolate biosynthesis; 2-amino-4-hydroxy-6-hydroxymethyl-7,8-dihydropteridine diphosphate from 7,8-dihydroneopterin triphosphate: step 4/4.</text>
</comment>
<dbReference type="CDD" id="cd00483">
    <property type="entry name" value="HPPK"/>
    <property type="match status" value="1"/>
</dbReference>
<evidence type="ECO:0000313" key="13">
    <source>
        <dbReference type="Proteomes" id="UP001165561"/>
    </source>
</evidence>
<name>A0ABT5TX29_9MICO</name>
<dbReference type="SUPFAM" id="SSF55620">
    <property type="entry name" value="Tetrahydrobiopterin biosynthesis enzymes-like"/>
    <property type="match status" value="1"/>
</dbReference>
<dbReference type="Gene3D" id="3.30.70.560">
    <property type="entry name" value="7,8-Dihydro-6-hydroxymethylpterin-pyrophosphokinase HPPK"/>
    <property type="match status" value="1"/>
</dbReference>
<evidence type="ECO:0000256" key="2">
    <source>
        <dbReference type="ARBA" id="ARBA00005051"/>
    </source>
</evidence>
<gene>
    <name evidence="12" type="primary">folK</name>
    <name evidence="12" type="ORF">PU560_09155</name>
</gene>
<feature type="region of interest" description="Disordered" evidence="10">
    <location>
        <begin position="1"/>
        <end position="23"/>
    </location>
</feature>
<evidence type="ECO:0000256" key="8">
    <source>
        <dbReference type="ARBA" id="ARBA00022909"/>
    </source>
</evidence>
<comment type="function">
    <text evidence="9">Catalyzes the conversion of 7,8-dihydroneopterin to 6-hydroxymethyl-7,8-dihydropterin.</text>
</comment>
<dbReference type="PANTHER" id="PTHR43071">
    <property type="entry name" value="2-AMINO-4-HYDROXY-6-HYDROXYMETHYLDIHYDROPTERIDINE PYROPHOSPHOKINASE"/>
    <property type="match status" value="1"/>
</dbReference>
<dbReference type="PROSITE" id="PS00794">
    <property type="entry name" value="HPPK"/>
    <property type="match status" value="1"/>
</dbReference>
<feature type="non-terminal residue" evidence="12">
    <location>
        <position position="1"/>
    </location>
</feature>
<dbReference type="EC" id="4.1.2.25" evidence="9"/>
<sequence>RSVLVGGSSDVPGHGMTETVRDPEGRRLDQVRLLGVRARGHHGVLDSERREGQDFLADVVLHLDTRAAARTDDLARTVSYAEIAEEVAAVLAGPPADLLETLAGRLARVALTPEAVHAVDVVVHKPQAPLSVAFQDVQVHVRRYRADLPTLPTVPPGADPGRVHGRRTDGPPTEVDVGPTEVDVGPTEVDARPDGPVDVVLALGANLGEALATMRSAVADLRAVDGLEVTGVSPLARTAPVLAAGQPPQPDYLNAVVRGRTTLPPREVLAAAHRIEDAHGRRRAERWAPRTLDVDVIAVGDVRSEDPELTLPHPRAHERAFVLLPWARLAPDAVLPGRGPVAELAERAADRATVRRLTTDWLDPGAHPEGA</sequence>
<dbReference type="InterPro" id="IPR000550">
    <property type="entry name" value="Hppk"/>
</dbReference>
<keyword evidence="7" id="KW-0067">ATP-binding</keyword>
<keyword evidence="4 12" id="KW-0808">Transferase</keyword>
<evidence type="ECO:0000256" key="10">
    <source>
        <dbReference type="SAM" id="MobiDB-lite"/>
    </source>
</evidence>
<dbReference type="InterPro" id="IPR035907">
    <property type="entry name" value="Hppk_sf"/>
</dbReference>
<dbReference type="NCBIfam" id="TIGR00526">
    <property type="entry name" value="folB_dom"/>
    <property type="match status" value="1"/>
</dbReference>
<evidence type="ECO:0000256" key="3">
    <source>
        <dbReference type="ARBA" id="ARBA00009640"/>
    </source>
</evidence>
<dbReference type="Proteomes" id="UP001165561">
    <property type="component" value="Unassembled WGS sequence"/>
</dbReference>
<evidence type="ECO:0000259" key="11">
    <source>
        <dbReference type="PROSITE" id="PS00794"/>
    </source>
</evidence>
<dbReference type="Pfam" id="PF02152">
    <property type="entry name" value="FolB"/>
    <property type="match status" value="1"/>
</dbReference>
<keyword evidence="8 9" id="KW-0289">Folate biosynthesis</keyword>
<evidence type="ECO:0000256" key="4">
    <source>
        <dbReference type="ARBA" id="ARBA00022679"/>
    </source>
</evidence>
<comment type="similarity">
    <text evidence="9">Belongs to the DHNA family.</text>
</comment>
<proteinExistence type="inferred from homology"/>
<feature type="domain" description="7,8-dihydro-6-hydroxymethylpterin-pyrophosphokinase" evidence="11">
    <location>
        <begin position="286"/>
        <end position="297"/>
    </location>
</feature>